<dbReference type="FunCoup" id="C8X7Z8">
    <property type="interactions" value="1"/>
</dbReference>
<dbReference type="KEGG" id="nml:Namu_4725"/>
<dbReference type="InterPro" id="IPR052526">
    <property type="entry name" value="HTH-type_Bedaq_tolerance"/>
</dbReference>
<accession>C8X7Z8</accession>
<dbReference type="EMBL" id="CP001737">
    <property type="protein sequence ID" value="ACV81001.1"/>
    <property type="molecule type" value="Genomic_DNA"/>
</dbReference>
<dbReference type="SMART" id="SM00347">
    <property type="entry name" value="HTH_MARR"/>
    <property type="match status" value="1"/>
</dbReference>
<dbReference type="InterPro" id="IPR036388">
    <property type="entry name" value="WH-like_DNA-bd_sf"/>
</dbReference>
<dbReference type="eggNOG" id="COG1846">
    <property type="taxonomic scope" value="Bacteria"/>
</dbReference>
<dbReference type="Pfam" id="PF01047">
    <property type="entry name" value="MarR"/>
    <property type="match status" value="1"/>
</dbReference>
<keyword evidence="3" id="KW-0804">Transcription</keyword>
<feature type="domain" description="HTH marR-type" evidence="5">
    <location>
        <begin position="4"/>
        <end position="139"/>
    </location>
</feature>
<reference evidence="7" key="1">
    <citation type="submission" date="2009-09" db="EMBL/GenBank/DDBJ databases">
        <title>The complete genome of Nakamurella multipartita DSM 44233.</title>
        <authorList>
            <consortium name="US DOE Joint Genome Institute (JGI-PGF)"/>
            <person name="Lucas S."/>
            <person name="Copeland A."/>
            <person name="Lapidus A."/>
            <person name="Glavina del Rio T."/>
            <person name="Dalin E."/>
            <person name="Tice H."/>
            <person name="Bruce D."/>
            <person name="Goodwin L."/>
            <person name="Pitluck S."/>
            <person name="Kyrpides N."/>
            <person name="Mavromatis K."/>
            <person name="Ivanova N."/>
            <person name="Ovchinnikova G."/>
            <person name="Sims D."/>
            <person name="Meincke L."/>
            <person name="Brettin T."/>
            <person name="Detter J.C."/>
            <person name="Han C."/>
            <person name="Larimer F."/>
            <person name="Land M."/>
            <person name="Hauser L."/>
            <person name="Markowitz V."/>
            <person name="Cheng J.-F."/>
            <person name="Hugenholtz P."/>
            <person name="Woyke T."/>
            <person name="Wu D."/>
            <person name="Klenk H.-P."/>
            <person name="Eisen J.A."/>
        </authorList>
    </citation>
    <scope>NUCLEOTIDE SEQUENCE [LARGE SCALE GENOMIC DNA]</scope>
    <source>
        <strain evidence="7">ATCC 700099 / DSM 44233 / CIP 104796 / JCM 9543 / NBRC 105858 / Y-104</strain>
    </source>
</reference>
<dbReference type="InterPro" id="IPR036390">
    <property type="entry name" value="WH_DNA-bd_sf"/>
</dbReference>
<dbReference type="Gene3D" id="1.10.10.10">
    <property type="entry name" value="Winged helix-like DNA-binding domain superfamily/Winged helix DNA-binding domain"/>
    <property type="match status" value="1"/>
</dbReference>
<dbReference type="PANTHER" id="PTHR39515">
    <property type="entry name" value="CONSERVED PROTEIN"/>
    <property type="match status" value="1"/>
</dbReference>
<dbReference type="InterPro" id="IPR000835">
    <property type="entry name" value="HTH_MarR-typ"/>
</dbReference>
<organism evidence="6 7">
    <name type="scientific">Nakamurella multipartita (strain ATCC 700099 / DSM 44233 / CIP 104796 / JCM 9543 / NBRC 105858 / Y-104)</name>
    <name type="common">Microsphaera multipartita</name>
    <dbReference type="NCBI Taxonomy" id="479431"/>
    <lineage>
        <taxon>Bacteria</taxon>
        <taxon>Bacillati</taxon>
        <taxon>Actinomycetota</taxon>
        <taxon>Actinomycetes</taxon>
        <taxon>Nakamurellales</taxon>
        <taxon>Nakamurellaceae</taxon>
        <taxon>Nakamurella</taxon>
    </lineage>
</organism>
<dbReference type="InParanoid" id="C8X7Z8"/>
<dbReference type="AlphaFoldDB" id="C8X7Z8"/>
<evidence type="ECO:0000313" key="6">
    <source>
        <dbReference type="EMBL" id="ACV81001.1"/>
    </source>
</evidence>
<dbReference type="PANTHER" id="PTHR39515:SF2">
    <property type="entry name" value="HTH-TYPE TRANSCRIPTIONAL REGULATOR RV0880"/>
    <property type="match status" value="1"/>
</dbReference>
<feature type="region of interest" description="Disordered" evidence="4">
    <location>
        <begin position="144"/>
        <end position="163"/>
    </location>
</feature>
<dbReference type="HOGENOM" id="CLU_083287_15_1_11"/>
<evidence type="ECO:0000259" key="5">
    <source>
        <dbReference type="PROSITE" id="PS50995"/>
    </source>
</evidence>
<evidence type="ECO:0000256" key="3">
    <source>
        <dbReference type="ARBA" id="ARBA00023163"/>
    </source>
</evidence>
<dbReference type="PROSITE" id="PS01117">
    <property type="entry name" value="HTH_MARR_1"/>
    <property type="match status" value="1"/>
</dbReference>
<evidence type="ECO:0000256" key="1">
    <source>
        <dbReference type="ARBA" id="ARBA00023015"/>
    </source>
</evidence>
<dbReference type="RefSeq" id="WP_015749815.1">
    <property type="nucleotide sequence ID" value="NC_013235.1"/>
</dbReference>
<dbReference type="GO" id="GO:0003700">
    <property type="term" value="F:DNA-binding transcription factor activity"/>
    <property type="evidence" value="ECO:0007669"/>
    <property type="project" value="InterPro"/>
</dbReference>
<protein>
    <submittedName>
        <fullName evidence="6">Transcriptional regulator, MarR family</fullName>
    </submittedName>
</protein>
<reference evidence="6 7" key="2">
    <citation type="journal article" date="2010" name="Stand. Genomic Sci.">
        <title>Complete genome sequence of Nakamurella multipartita type strain (Y-104).</title>
        <authorList>
            <person name="Tice H."/>
            <person name="Mayilraj S."/>
            <person name="Sims D."/>
            <person name="Lapidus A."/>
            <person name="Nolan M."/>
            <person name="Lucas S."/>
            <person name="Glavina Del Rio T."/>
            <person name="Copeland A."/>
            <person name="Cheng J.F."/>
            <person name="Meincke L."/>
            <person name="Bruce D."/>
            <person name="Goodwin L."/>
            <person name="Pitluck S."/>
            <person name="Ivanova N."/>
            <person name="Mavromatis K."/>
            <person name="Ovchinnikova G."/>
            <person name="Pati A."/>
            <person name="Chen A."/>
            <person name="Palaniappan K."/>
            <person name="Land M."/>
            <person name="Hauser L."/>
            <person name="Chang Y.J."/>
            <person name="Jeffries C.D."/>
            <person name="Detter J.C."/>
            <person name="Brettin T."/>
            <person name="Rohde M."/>
            <person name="Goker M."/>
            <person name="Bristow J."/>
            <person name="Eisen J.A."/>
            <person name="Markowitz V."/>
            <person name="Hugenholtz P."/>
            <person name="Kyrpides N.C."/>
            <person name="Klenk H.P."/>
            <person name="Chen F."/>
        </authorList>
    </citation>
    <scope>NUCLEOTIDE SEQUENCE [LARGE SCALE GENOMIC DNA]</scope>
    <source>
        <strain evidence="7">ATCC 700099 / DSM 44233 / CIP 104796 / JCM 9543 / NBRC 105858 / Y-104</strain>
    </source>
</reference>
<keyword evidence="1" id="KW-0805">Transcription regulation</keyword>
<dbReference type="InterPro" id="IPR023187">
    <property type="entry name" value="Tscrpt_reg_MarR-type_CS"/>
</dbReference>
<keyword evidence="2" id="KW-0238">DNA-binding</keyword>
<dbReference type="GO" id="GO:0003677">
    <property type="term" value="F:DNA binding"/>
    <property type="evidence" value="ECO:0007669"/>
    <property type="project" value="UniProtKB-KW"/>
</dbReference>
<evidence type="ECO:0000313" key="7">
    <source>
        <dbReference type="Proteomes" id="UP000002218"/>
    </source>
</evidence>
<name>C8X7Z8_NAKMY</name>
<proteinExistence type="predicted"/>
<gene>
    <name evidence="6" type="ordered locus">Namu_4725</name>
</gene>
<dbReference type="Proteomes" id="UP000002218">
    <property type="component" value="Chromosome"/>
</dbReference>
<sequence>MPDVDALASELRLAVHRLTRRLRQEAPTEGLTLTQLSALSVIWREGPLTAGDLAAKEQVRPPSITRVLTGLEALGLIRRTDNPKDGRQVLVTITDEGDRRLREHIRARELWLVRQLAALGEEDRQLLARASGLLDRLAAPVDGVADDESIDETADQAEGQPVG</sequence>
<keyword evidence="7" id="KW-1185">Reference proteome</keyword>
<feature type="compositionally biased region" description="Acidic residues" evidence="4">
    <location>
        <begin position="144"/>
        <end position="155"/>
    </location>
</feature>
<evidence type="ECO:0000256" key="4">
    <source>
        <dbReference type="SAM" id="MobiDB-lite"/>
    </source>
</evidence>
<dbReference type="SUPFAM" id="SSF46785">
    <property type="entry name" value="Winged helix' DNA-binding domain"/>
    <property type="match status" value="1"/>
</dbReference>
<evidence type="ECO:0000256" key="2">
    <source>
        <dbReference type="ARBA" id="ARBA00023125"/>
    </source>
</evidence>
<dbReference type="PROSITE" id="PS50995">
    <property type="entry name" value="HTH_MARR_2"/>
    <property type="match status" value="1"/>
</dbReference>